<evidence type="ECO:0000256" key="2">
    <source>
        <dbReference type="ARBA" id="ARBA00022512"/>
    </source>
</evidence>
<dbReference type="SUPFAM" id="SSF52025">
    <property type="entry name" value="PA domain"/>
    <property type="match status" value="1"/>
</dbReference>
<dbReference type="InterPro" id="IPR010435">
    <property type="entry name" value="C5a/SBT2-like_Fn3"/>
</dbReference>
<dbReference type="InterPro" id="IPR050131">
    <property type="entry name" value="Peptidase_S8_subtilisin-like"/>
</dbReference>
<evidence type="ECO:0000256" key="8">
    <source>
        <dbReference type="PROSITE-ProRule" id="PRU01240"/>
    </source>
</evidence>
<dbReference type="InterPro" id="IPR000209">
    <property type="entry name" value="Peptidase_S8/S53_dom"/>
</dbReference>
<dbReference type="PROSITE" id="PS51892">
    <property type="entry name" value="SUBTILASE"/>
    <property type="match status" value="1"/>
</dbReference>
<evidence type="ECO:0000256" key="7">
    <source>
        <dbReference type="ARBA" id="ARBA00022825"/>
    </source>
</evidence>
<dbReference type="InterPro" id="IPR015500">
    <property type="entry name" value="Peptidase_S8_subtilisin-rel"/>
</dbReference>
<dbReference type="InterPro" id="IPR046450">
    <property type="entry name" value="PA_dom_sf"/>
</dbReference>
<evidence type="ECO:0000256" key="10">
    <source>
        <dbReference type="SAM" id="SignalP"/>
    </source>
</evidence>
<name>A0ABX0HQ74_9BURK</name>
<evidence type="ECO:0000313" key="14">
    <source>
        <dbReference type="EMBL" id="NHK97217.1"/>
    </source>
</evidence>
<evidence type="ECO:0000313" key="15">
    <source>
        <dbReference type="Proteomes" id="UP000802098"/>
    </source>
</evidence>
<accession>A0ABX0HQ74</accession>
<dbReference type="PANTHER" id="PTHR43806:SF66">
    <property type="entry name" value="SERIN ENDOPEPTIDASE"/>
    <property type="match status" value="1"/>
</dbReference>
<dbReference type="PROSITE" id="PS00137">
    <property type="entry name" value="SUBTILASE_HIS"/>
    <property type="match status" value="1"/>
</dbReference>
<dbReference type="RefSeq" id="WP_029718658.1">
    <property type="nucleotide sequence ID" value="NZ_JAAOCD010000001.1"/>
</dbReference>
<feature type="active site" description="Charge relay system" evidence="8">
    <location>
        <position position="162"/>
    </location>
</feature>
<evidence type="ECO:0000259" key="13">
    <source>
        <dbReference type="Pfam" id="PF06280"/>
    </source>
</evidence>
<dbReference type="Pfam" id="PF02225">
    <property type="entry name" value="PA"/>
    <property type="match status" value="1"/>
</dbReference>
<gene>
    <name evidence="14" type="ORF">G7087_02395</name>
</gene>
<dbReference type="CDD" id="cd04818">
    <property type="entry name" value="PA_subtilisin_1"/>
    <property type="match status" value="1"/>
</dbReference>
<dbReference type="Pfam" id="PF00082">
    <property type="entry name" value="Peptidase_S8"/>
    <property type="match status" value="1"/>
</dbReference>
<feature type="domain" description="PA" evidence="12">
    <location>
        <begin position="384"/>
        <end position="460"/>
    </location>
</feature>
<dbReference type="InterPro" id="IPR023828">
    <property type="entry name" value="Peptidase_S8_Ser-AS"/>
</dbReference>
<dbReference type="Gene3D" id="3.40.50.200">
    <property type="entry name" value="Peptidase S8/S53 domain"/>
    <property type="match status" value="1"/>
</dbReference>
<feature type="domain" description="Peptidase S8/S53" evidence="11">
    <location>
        <begin position="153"/>
        <end position="587"/>
    </location>
</feature>
<feature type="domain" description="C5a peptidase/Subtilisin-like protease SBT2-like Fn3-like" evidence="13">
    <location>
        <begin position="616"/>
        <end position="716"/>
    </location>
</feature>
<evidence type="ECO:0000256" key="5">
    <source>
        <dbReference type="ARBA" id="ARBA00022729"/>
    </source>
</evidence>
<proteinExistence type="inferred from homology"/>
<dbReference type="Proteomes" id="UP000802098">
    <property type="component" value="Unassembled WGS sequence"/>
</dbReference>
<keyword evidence="7 8" id="KW-0720">Serine protease</keyword>
<keyword evidence="15" id="KW-1185">Reference proteome</keyword>
<organism evidence="14 15">
    <name type="scientific">Rubrivivax benzoatilyticus</name>
    <dbReference type="NCBI Taxonomy" id="316997"/>
    <lineage>
        <taxon>Bacteria</taxon>
        <taxon>Pseudomonadati</taxon>
        <taxon>Pseudomonadota</taxon>
        <taxon>Betaproteobacteria</taxon>
        <taxon>Burkholderiales</taxon>
        <taxon>Sphaerotilaceae</taxon>
        <taxon>Rubrivivax</taxon>
    </lineage>
</organism>
<dbReference type="Gene3D" id="3.50.30.30">
    <property type="match status" value="1"/>
</dbReference>
<dbReference type="EMBL" id="JAAOCD010000001">
    <property type="protein sequence ID" value="NHK97217.1"/>
    <property type="molecule type" value="Genomic_DNA"/>
</dbReference>
<keyword evidence="3" id="KW-0964">Secreted</keyword>
<feature type="active site" description="Charge relay system" evidence="8">
    <location>
        <position position="531"/>
    </location>
</feature>
<comment type="caution">
    <text evidence="14">The sequence shown here is derived from an EMBL/GenBank/DDBJ whole genome shotgun (WGS) entry which is preliminary data.</text>
</comment>
<evidence type="ECO:0000256" key="1">
    <source>
        <dbReference type="ARBA" id="ARBA00011073"/>
    </source>
</evidence>
<dbReference type="InterPro" id="IPR036852">
    <property type="entry name" value="Peptidase_S8/S53_dom_sf"/>
</dbReference>
<keyword evidence="2" id="KW-0134">Cell wall</keyword>
<keyword evidence="5 10" id="KW-0732">Signal</keyword>
<dbReference type="InterPro" id="IPR003137">
    <property type="entry name" value="PA_domain"/>
</dbReference>
<dbReference type="Pfam" id="PF06280">
    <property type="entry name" value="fn3_5"/>
    <property type="match status" value="1"/>
</dbReference>
<dbReference type="PROSITE" id="PS00138">
    <property type="entry name" value="SUBTILASE_SER"/>
    <property type="match status" value="1"/>
</dbReference>
<protein>
    <submittedName>
        <fullName evidence="14">S8 family serine peptidase</fullName>
    </submittedName>
</protein>
<feature type="signal peptide" evidence="10">
    <location>
        <begin position="1"/>
        <end position="26"/>
    </location>
</feature>
<comment type="similarity">
    <text evidence="1 8 9">Belongs to the peptidase S8 family.</text>
</comment>
<keyword evidence="6 8" id="KW-0378">Hydrolase</keyword>
<evidence type="ECO:0000259" key="12">
    <source>
        <dbReference type="Pfam" id="PF02225"/>
    </source>
</evidence>
<evidence type="ECO:0000256" key="4">
    <source>
        <dbReference type="ARBA" id="ARBA00022670"/>
    </source>
</evidence>
<dbReference type="InterPro" id="IPR034187">
    <property type="entry name" value="Peptidases_S8_5"/>
</dbReference>
<dbReference type="SUPFAM" id="SSF52743">
    <property type="entry name" value="Subtilisin-like"/>
    <property type="match status" value="1"/>
</dbReference>
<dbReference type="InterPro" id="IPR022398">
    <property type="entry name" value="Peptidase_S8_His-AS"/>
</dbReference>
<dbReference type="InterPro" id="IPR023827">
    <property type="entry name" value="Peptidase_S8_Asp-AS"/>
</dbReference>
<evidence type="ECO:0000259" key="11">
    <source>
        <dbReference type="Pfam" id="PF00082"/>
    </source>
</evidence>
<feature type="chain" id="PRO_5045657021" evidence="10">
    <location>
        <begin position="27"/>
        <end position="868"/>
    </location>
</feature>
<dbReference type="PROSITE" id="PS00136">
    <property type="entry name" value="SUBTILASE_ASP"/>
    <property type="match status" value="1"/>
</dbReference>
<dbReference type="PRINTS" id="PR00723">
    <property type="entry name" value="SUBTILISIN"/>
</dbReference>
<evidence type="ECO:0000256" key="6">
    <source>
        <dbReference type="ARBA" id="ARBA00022801"/>
    </source>
</evidence>
<dbReference type="Gene3D" id="2.60.40.1710">
    <property type="entry name" value="Subtilisin-like superfamily"/>
    <property type="match status" value="1"/>
</dbReference>
<reference evidence="14 15" key="1">
    <citation type="submission" date="2020-03" db="EMBL/GenBank/DDBJ databases">
        <title>Rubrivivax benzoatilyticus JA2 (sequenced after 10 years sub-culturing).</title>
        <authorList>
            <person name="Gupta D."/>
            <person name="Chintalapati S."/>
            <person name="Chintalapati V.R."/>
        </authorList>
    </citation>
    <scope>NUCLEOTIDE SEQUENCE [LARGE SCALE GENOMIC DNA]</scope>
    <source>
        <strain evidence="14 15">JA2-Mal</strain>
    </source>
</reference>
<evidence type="ECO:0000256" key="9">
    <source>
        <dbReference type="RuleBase" id="RU003355"/>
    </source>
</evidence>
<dbReference type="PANTHER" id="PTHR43806">
    <property type="entry name" value="PEPTIDASE S8"/>
    <property type="match status" value="1"/>
</dbReference>
<feature type="active site" description="Charge relay system" evidence="8">
    <location>
        <position position="222"/>
    </location>
</feature>
<sequence length="868" mass="88377">MRKHHLVPMLTAVAAAVALFGASAQAASGSVPASAAESGSLWFVELAGKPVADGNTRASVRAEQAAMRTAIKGAKLRLKERRAYDTLFNGFVVKVDAADRAKLAMLPGVQAIYPVTQIAAPEPVKGAGTAPDLAAAIHMTGAAVAQQQLGLSGQGVKVGIIDTGIDIDHPAFGGSGSNGTTAFPSARVVKGYDFVGDAYNSGGSGDALVPVPDENPDDCGGHGTHVAGIVGANGGGLVGVAPKVTFGAYRVFGCTGTTSSDIMLAAMERAYEDGMQVINMSLGAARQWPQYPTAKAADKLVSKGVVVVASIGNNGPGGSSPDALYAAGAPGVGDKVIGVASYDNAQLSFKVGTTPFGYTAATGSPMAPTSGSLPLAKTGTTTTADDACVAPAADSLTGKAVLIRRGTCSFYQKAYNAQLGGAAAVILYNNAAGALSPTVAGTPAVTIPVVAVTAEQGAALDAAITAGNASLAWTGSYVSWPYGTGGLISGFSSYGLAADLSFKPNVGAPGGGIYSSYPLELGGAASLSGTSMSSPHVAGGVALILESNPRLRPAQVAERIYNTADPVNWSGNPALGYLDFAHRQGSGMLDIVGVIQNTATVSPSQLALGESAAGPSQRTLTVSNRSGAPVTYTISHVEALASGPNTTTGASYNLSGVFAAPATVSFSQSTLTVPARGTAKFSATITANASLVERGLYGGYIVLTPTNGTAPLRVPYAGFKGDYQSTVVLTPTANGFPWLSKLAAGTYTNQPEGASYTMADGDIPYFLVHFDHLSRKVVLEAYDADTGKSWHRVSLDEYVTRNSTPGGFFAYTWDGTTFRGKGQNPRAWTTVPNGRYVVKVSVLKALGNEGTATDWETWTSPVITIARP</sequence>
<evidence type="ECO:0000256" key="3">
    <source>
        <dbReference type="ARBA" id="ARBA00022525"/>
    </source>
</evidence>
<dbReference type="CDD" id="cd07489">
    <property type="entry name" value="Peptidases_S8_5"/>
    <property type="match status" value="1"/>
</dbReference>
<keyword evidence="4 8" id="KW-0645">Protease</keyword>